<dbReference type="Pfam" id="PF11716">
    <property type="entry name" value="MDMPI_N"/>
    <property type="match status" value="1"/>
</dbReference>
<evidence type="ECO:0000313" key="3">
    <source>
        <dbReference type="Proteomes" id="UP000198852"/>
    </source>
</evidence>
<dbReference type="InterPro" id="IPR017517">
    <property type="entry name" value="Maleyloyr_isom"/>
</dbReference>
<dbReference type="STRING" id="95161.SAMN05660874_00070"/>
<dbReference type="NCBIfam" id="TIGR03083">
    <property type="entry name" value="maleylpyruvate isomerase family mycothiol-dependent enzyme"/>
    <property type="match status" value="1"/>
</dbReference>
<dbReference type="GO" id="GO:0046872">
    <property type="term" value="F:metal ion binding"/>
    <property type="evidence" value="ECO:0007669"/>
    <property type="project" value="InterPro"/>
</dbReference>
<dbReference type="SUPFAM" id="SSF109854">
    <property type="entry name" value="DinB/YfiT-like putative metalloenzymes"/>
    <property type="match status" value="1"/>
</dbReference>
<organism evidence="2 3">
    <name type="scientific">Saccharopolyspora flava</name>
    <dbReference type="NCBI Taxonomy" id="95161"/>
    <lineage>
        <taxon>Bacteria</taxon>
        <taxon>Bacillati</taxon>
        <taxon>Actinomycetota</taxon>
        <taxon>Actinomycetes</taxon>
        <taxon>Pseudonocardiales</taxon>
        <taxon>Pseudonocardiaceae</taxon>
        <taxon>Saccharopolyspora</taxon>
    </lineage>
</organism>
<accession>A0A1I6NSU1</accession>
<evidence type="ECO:0000259" key="1">
    <source>
        <dbReference type="Pfam" id="PF11716"/>
    </source>
</evidence>
<proteinExistence type="predicted"/>
<reference evidence="3" key="1">
    <citation type="submission" date="2016-10" db="EMBL/GenBank/DDBJ databases">
        <authorList>
            <person name="Varghese N."/>
            <person name="Submissions S."/>
        </authorList>
    </citation>
    <scope>NUCLEOTIDE SEQUENCE [LARGE SCALE GENOMIC DNA]</scope>
    <source>
        <strain evidence="3">DSM 44771</strain>
    </source>
</reference>
<dbReference type="RefSeq" id="WP_217649595.1">
    <property type="nucleotide sequence ID" value="NZ_FOZX01000001.1"/>
</dbReference>
<evidence type="ECO:0000313" key="2">
    <source>
        <dbReference type="EMBL" id="SFS31003.1"/>
    </source>
</evidence>
<name>A0A1I6NSU1_9PSEU</name>
<keyword evidence="3" id="KW-1185">Reference proteome</keyword>
<feature type="domain" description="Mycothiol-dependent maleylpyruvate isomerase metal-binding" evidence="1">
    <location>
        <begin position="12"/>
        <end position="95"/>
    </location>
</feature>
<dbReference type="Gene3D" id="1.20.120.450">
    <property type="entry name" value="dinb family like domain"/>
    <property type="match status" value="1"/>
</dbReference>
<dbReference type="InterPro" id="IPR034660">
    <property type="entry name" value="DinB/YfiT-like"/>
</dbReference>
<protein>
    <submittedName>
        <fullName evidence="2">TIGR03083 family protein</fullName>
    </submittedName>
</protein>
<dbReference type="AlphaFoldDB" id="A0A1I6NSU1"/>
<dbReference type="InterPro" id="IPR024344">
    <property type="entry name" value="MDMPI_metal-binding"/>
</dbReference>
<gene>
    <name evidence="2" type="ORF">SAMN05660874_00070</name>
</gene>
<sequence length="208" mass="22553">MSRAETMELAVAERGDLADYLATLTRGQWEEPTLCAGWRVRDVVAHVISYDDLSWPGVLKRAVRAGFRPGAINEGLVAESRSRSTGELLDRLRANLRPTGPITVNGGMIPLVDATIHHQDIRRPLGQPREIPPERLRVVLDLAMKAPPVGAKKRAAGLRLVATDLDWSRGDGPEVRGPAEALLMTLAGRSAAFTELDGEGRSVLAGRL</sequence>
<dbReference type="Proteomes" id="UP000198852">
    <property type="component" value="Unassembled WGS sequence"/>
</dbReference>
<dbReference type="EMBL" id="FOZX01000001">
    <property type="protein sequence ID" value="SFS31003.1"/>
    <property type="molecule type" value="Genomic_DNA"/>
</dbReference>